<dbReference type="EMBL" id="VSRR010005196">
    <property type="protein sequence ID" value="MPC41821.1"/>
    <property type="molecule type" value="Genomic_DNA"/>
</dbReference>
<feature type="compositionally biased region" description="Basic residues" evidence="1">
    <location>
        <begin position="127"/>
        <end position="143"/>
    </location>
</feature>
<keyword evidence="3" id="KW-1185">Reference proteome</keyword>
<dbReference type="Proteomes" id="UP000324222">
    <property type="component" value="Unassembled WGS sequence"/>
</dbReference>
<dbReference type="AlphaFoldDB" id="A0A5B7F461"/>
<proteinExistence type="predicted"/>
<gene>
    <name evidence="2" type="ORF">E2C01_035427</name>
</gene>
<name>A0A5B7F461_PORTR</name>
<sequence length="174" mass="20076">MSQANTAFASAAAIVTRSTNTTTTTTTTSYTTIFCTRYQSSPRLLGSCIATPRPIDSPTSSRVPELHLLTGDRIETVGVFVWNVQEEEEEEEENWIKRNNEDDEEDDEEKEEEQEENEVEENDKDKKREKKDKKKRKKKKTSRNMRSPIVTCPVFVCLRKNKSHTKKQNKNTVT</sequence>
<evidence type="ECO:0000313" key="3">
    <source>
        <dbReference type="Proteomes" id="UP000324222"/>
    </source>
</evidence>
<evidence type="ECO:0000256" key="1">
    <source>
        <dbReference type="SAM" id="MobiDB-lite"/>
    </source>
</evidence>
<reference evidence="2 3" key="1">
    <citation type="submission" date="2019-05" db="EMBL/GenBank/DDBJ databases">
        <title>Another draft genome of Portunus trituberculatus and its Hox gene families provides insights of decapod evolution.</title>
        <authorList>
            <person name="Jeong J.-H."/>
            <person name="Song I."/>
            <person name="Kim S."/>
            <person name="Choi T."/>
            <person name="Kim D."/>
            <person name="Ryu S."/>
            <person name="Kim W."/>
        </authorList>
    </citation>
    <scope>NUCLEOTIDE SEQUENCE [LARGE SCALE GENOMIC DNA]</scope>
    <source>
        <tissue evidence="2">Muscle</tissue>
    </source>
</reference>
<feature type="compositionally biased region" description="Acidic residues" evidence="1">
    <location>
        <begin position="101"/>
        <end position="122"/>
    </location>
</feature>
<organism evidence="2 3">
    <name type="scientific">Portunus trituberculatus</name>
    <name type="common">Swimming crab</name>
    <name type="synonym">Neptunus trituberculatus</name>
    <dbReference type="NCBI Taxonomy" id="210409"/>
    <lineage>
        <taxon>Eukaryota</taxon>
        <taxon>Metazoa</taxon>
        <taxon>Ecdysozoa</taxon>
        <taxon>Arthropoda</taxon>
        <taxon>Crustacea</taxon>
        <taxon>Multicrustacea</taxon>
        <taxon>Malacostraca</taxon>
        <taxon>Eumalacostraca</taxon>
        <taxon>Eucarida</taxon>
        <taxon>Decapoda</taxon>
        <taxon>Pleocyemata</taxon>
        <taxon>Brachyura</taxon>
        <taxon>Eubrachyura</taxon>
        <taxon>Portunoidea</taxon>
        <taxon>Portunidae</taxon>
        <taxon>Portuninae</taxon>
        <taxon>Portunus</taxon>
    </lineage>
</organism>
<protein>
    <submittedName>
        <fullName evidence="2">Uncharacterized protein</fullName>
    </submittedName>
</protein>
<comment type="caution">
    <text evidence="2">The sequence shown here is derived from an EMBL/GenBank/DDBJ whole genome shotgun (WGS) entry which is preliminary data.</text>
</comment>
<accession>A0A5B7F461</accession>
<feature type="compositionally biased region" description="Basic residues" evidence="1">
    <location>
        <begin position="159"/>
        <end position="174"/>
    </location>
</feature>
<feature type="region of interest" description="Disordered" evidence="1">
    <location>
        <begin position="83"/>
        <end position="174"/>
    </location>
</feature>
<evidence type="ECO:0000313" key="2">
    <source>
        <dbReference type="EMBL" id="MPC41821.1"/>
    </source>
</evidence>